<accession>A0A517YDR2</accession>
<dbReference type="Gene3D" id="3.30.70.260">
    <property type="match status" value="1"/>
</dbReference>
<evidence type="ECO:0000256" key="2">
    <source>
        <dbReference type="ARBA" id="ARBA00023235"/>
    </source>
</evidence>
<evidence type="ECO:0000313" key="5">
    <source>
        <dbReference type="Proteomes" id="UP000315017"/>
    </source>
</evidence>
<dbReference type="NCBIfam" id="NF001924">
    <property type="entry name" value="PRK00702.1"/>
    <property type="match status" value="1"/>
</dbReference>
<comment type="subunit">
    <text evidence="3">Homodimer.</text>
</comment>
<protein>
    <recommendedName>
        <fullName evidence="3">Ribose-5-phosphate isomerase A</fullName>
        <ecNumber evidence="3">5.3.1.6</ecNumber>
    </recommendedName>
    <alternativeName>
        <fullName evidence="3">Phosphoriboisomerase A</fullName>
        <shortName evidence="3">PRI</shortName>
    </alternativeName>
</protein>
<dbReference type="AlphaFoldDB" id="A0A517YDR2"/>
<dbReference type="GO" id="GO:0009052">
    <property type="term" value="P:pentose-phosphate shunt, non-oxidative branch"/>
    <property type="evidence" value="ECO:0007669"/>
    <property type="project" value="UniProtKB-UniRule"/>
</dbReference>
<reference evidence="4 5" key="1">
    <citation type="submission" date="2019-02" db="EMBL/GenBank/DDBJ databases">
        <title>Deep-cultivation of Planctomycetes and their phenomic and genomic characterization uncovers novel biology.</title>
        <authorList>
            <person name="Wiegand S."/>
            <person name="Jogler M."/>
            <person name="Boedeker C."/>
            <person name="Pinto D."/>
            <person name="Vollmers J."/>
            <person name="Rivas-Marin E."/>
            <person name="Kohn T."/>
            <person name="Peeters S.H."/>
            <person name="Heuer A."/>
            <person name="Rast P."/>
            <person name="Oberbeckmann S."/>
            <person name="Bunk B."/>
            <person name="Jeske O."/>
            <person name="Meyerdierks A."/>
            <person name="Storesund J.E."/>
            <person name="Kallscheuer N."/>
            <person name="Luecker S."/>
            <person name="Lage O.M."/>
            <person name="Pohl T."/>
            <person name="Merkel B.J."/>
            <person name="Hornburger P."/>
            <person name="Mueller R.-W."/>
            <person name="Bruemmer F."/>
            <person name="Labrenz M."/>
            <person name="Spormann A.M."/>
            <person name="Op den Camp H."/>
            <person name="Overmann J."/>
            <person name="Amann R."/>
            <person name="Jetten M.S.M."/>
            <person name="Mascher T."/>
            <person name="Medema M.H."/>
            <person name="Devos D.P."/>
            <person name="Kaster A.-K."/>
            <person name="Ovreas L."/>
            <person name="Rohde M."/>
            <person name="Galperin M.Y."/>
            <person name="Jogler C."/>
        </authorList>
    </citation>
    <scope>NUCLEOTIDE SEQUENCE [LARGE SCALE GENOMIC DNA]</scope>
    <source>
        <strain evidence="4 5">ETA_A8</strain>
    </source>
</reference>
<dbReference type="EMBL" id="CP036274">
    <property type="protein sequence ID" value="QDU28373.1"/>
    <property type="molecule type" value="Genomic_DNA"/>
</dbReference>
<dbReference type="NCBIfam" id="TIGR00021">
    <property type="entry name" value="rpiA"/>
    <property type="match status" value="1"/>
</dbReference>
<evidence type="ECO:0000256" key="3">
    <source>
        <dbReference type="HAMAP-Rule" id="MF_00170"/>
    </source>
</evidence>
<dbReference type="GO" id="GO:0005829">
    <property type="term" value="C:cytosol"/>
    <property type="evidence" value="ECO:0007669"/>
    <property type="project" value="TreeGrafter"/>
</dbReference>
<proteinExistence type="inferred from homology"/>
<dbReference type="InterPro" id="IPR037171">
    <property type="entry name" value="NagB/RpiA_transferase-like"/>
</dbReference>
<feature type="binding site" evidence="3">
    <location>
        <position position="124"/>
    </location>
    <ligand>
        <name>substrate</name>
    </ligand>
</feature>
<sequence length="240" mass="25313">MLDLEAEKALVAARAVNEIQAGMLVGLGTGSTSACAIRLLGARVAAGLQIEATATSLATERLARALNINLRSFEDISIVDLTIDGADQIDANLRAIKGGGGALFREKIVAAASTRTIIIADSSKLAPVLGVGQSLPLEVLPFAAAFVERCLREAGLAVSRRREPKGTLAVTDQQNYLFDVDFGAIHDPLQLATWLASIPGVIEHGLFLSEINELFIADKGQVRVIVKNGNPPLDSPRLPS</sequence>
<feature type="binding site" evidence="3">
    <location>
        <begin position="29"/>
        <end position="32"/>
    </location>
    <ligand>
        <name>substrate</name>
    </ligand>
</feature>
<dbReference type="EC" id="5.3.1.6" evidence="3"/>
<gene>
    <name evidence="3 4" type="primary">rpiA</name>
    <name evidence="4" type="ORF">ETAA8_34730</name>
</gene>
<dbReference type="CDD" id="cd01398">
    <property type="entry name" value="RPI_A"/>
    <property type="match status" value="1"/>
</dbReference>
<evidence type="ECO:0000313" key="4">
    <source>
        <dbReference type="EMBL" id="QDU28373.1"/>
    </source>
</evidence>
<comment type="pathway">
    <text evidence="3">Carbohydrate degradation; pentose phosphate pathway; D-ribose 5-phosphate from D-ribulose 5-phosphate (non-oxidative stage): step 1/1.</text>
</comment>
<feature type="binding site" evidence="3">
    <location>
        <begin position="84"/>
        <end position="87"/>
    </location>
    <ligand>
        <name>substrate</name>
    </ligand>
</feature>
<dbReference type="InterPro" id="IPR020672">
    <property type="entry name" value="Ribose5P_isomerase_typA_subgr"/>
</dbReference>
<dbReference type="Pfam" id="PF06026">
    <property type="entry name" value="Rib_5-P_isom_A"/>
    <property type="match status" value="1"/>
</dbReference>
<keyword evidence="5" id="KW-1185">Reference proteome</keyword>
<dbReference type="GO" id="GO:0006014">
    <property type="term" value="P:D-ribose metabolic process"/>
    <property type="evidence" value="ECO:0007669"/>
    <property type="project" value="TreeGrafter"/>
</dbReference>
<dbReference type="Gene3D" id="3.40.50.1360">
    <property type="match status" value="1"/>
</dbReference>
<comment type="similarity">
    <text evidence="3">Belongs to the ribose 5-phosphate isomerase family.</text>
</comment>
<dbReference type="SUPFAM" id="SSF100950">
    <property type="entry name" value="NagB/RpiA/CoA transferase-like"/>
    <property type="match status" value="1"/>
</dbReference>
<evidence type="ECO:0000256" key="1">
    <source>
        <dbReference type="ARBA" id="ARBA00001713"/>
    </source>
</evidence>
<dbReference type="PANTHER" id="PTHR11934">
    <property type="entry name" value="RIBOSE-5-PHOSPHATE ISOMERASE"/>
    <property type="match status" value="1"/>
</dbReference>
<dbReference type="InterPro" id="IPR004788">
    <property type="entry name" value="Ribose5P_isomerase_type_A"/>
</dbReference>
<feature type="active site" description="Proton acceptor" evidence="3">
    <location>
        <position position="106"/>
    </location>
</feature>
<dbReference type="Proteomes" id="UP000315017">
    <property type="component" value="Chromosome"/>
</dbReference>
<dbReference type="SUPFAM" id="SSF75445">
    <property type="entry name" value="D-ribose-5-phosphate isomerase (RpiA), lid domain"/>
    <property type="match status" value="1"/>
</dbReference>
<dbReference type="PANTHER" id="PTHR11934:SF0">
    <property type="entry name" value="RIBOSE-5-PHOSPHATE ISOMERASE"/>
    <property type="match status" value="1"/>
</dbReference>
<organism evidence="4 5">
    <name type="scientific">Anatilimnocola aggregata</name>
    <dbReference type="NCBI Taxonomy" id="2528021"/>
    <lineage>
        <taxon>Bacteria</taxon>
        <taxon>Pseudomonadati</taxon>
        <taxon>Planctomycetota</taxon>
        <taxon>Planctomycetia</taxon>
        <taxon>Pirellulales</taxon>
        <taxon>Pirellulaceae</taxon>
        <taxon>Anatilimnocola</taxon>
    </lineage>
</organism>
<dbReference type="HAMAP" id="MF_00170">
    <property type="entry name" value="Rib_5P_isom_A"/>
    <property type="match status" value="1"/>
</dbReference>
<dbReference type="GO" id="GO:0004751">
    <property type="term" value="F:ribose-5-phosphate isomerase activity"/>
    <property type="evidence" value="ECO:0007669"/>
    <property type="project" value="UniProtKB-UniRule"/>
</dbReference>
<feature type="binding site" evidence="3">
    <location>
        <begin position="97"/>
        <end position="100"/>
    </location>
    <ligand>
        <name>substrate</name>
    </ligand>
</feature>
<dbReference type="OrthoDB" id="5870696at2"/>
<dbReference type="FunFam" id="3.40.50.1360:FF:000001">
    <property type="entry name" value="Ribose-5-phosphate isomerase A"/>
    <property type="match status" value="1"/>
</dbReference>
<comment type="catalytic activity">
    <reaction evidence="1 3">
        <text>aldehydo-D-ribose 5-phosphate = D-ribulose 5-phosphate</text>
        <dbReference type="Rhea" id="RHEA:14657"/>
        <dbReference type="ChEBI" id="CHEBI:58121"/>
        <dbReference type="ChEBI" id="CHEBI:58273"/>
        <dbReference type="EC" id="5.3.1.6"/>
    </reaction>
</comment>
<comment type="function">
    <text evidence="3">Catalyzes the reversible conversion of ribose-5-phosphate to ribulose 5-phosphate.</text>
</comment>
<name>A0A517YDR2_9BACT</name>
<dbReference type="RefSeq" id="WP_145090547.1">
    <property type="nucleotide sequence ID" value="NZ_CP036274.1"/>
</dbReference>
<dbReference type="UniPathway" id="UPA00115">
    <property type="reaction ID" value="UER00412"/>
</dbReference>
<dbReference type="KEGG" id="aagg:ETAA8_34730"/>
<keyword evidence="2 3" id="KW-0413">Isomerase</keyword>